<organism evidence="1 2">
    <name type="scientific">Jimgerdemannia flammicorona</name>
    <dbReference type="NCBI Taxonomy" id="994334"/>
    <lineage>
        <taxon>Eukaryota</taxon>
        <taxon>Fungi</taxon>
        <taxon>Fungi incertae sedis</taxon>
        <taxon>Mucoromycota</taxon>
        <taxon>Mucoromycotina</taxon>
        <taxon>Endogonomycetes</taxon>
        <taxon>Endogonales</taxon>
        <taxon>Endogonaceae</taxon>
        <taxon>Jimgerdemannia</taxon>
    </lineage>
</organism>
<evidence type="ECO:0000313" key="1">
    <source>
        <dbReference type="EMBL" id="RUS32540.1"/>
    </source>
</evidence>
<dbReference type="EMBL" id="RBNJ01001987">
    <property type="protein sequence ID" value="RUS32540.1"/>
    <property type="molecule type" value="Genomic_DNA"/>
</dbReference>
<evidence type="ECO:0000313" key="2">
    <source>
        <dbReference type="Proteomes" id="UP000274822"/>
    </source>
</evidence>
<name>A0A433QRY5_9FUNG</name>
<sequence>MTMKGSLLALPTHSAWSVAINLLHPSYLINSASPCCLRTPPKSGAFSKMKSTLVFYASPREANPPRGSRPFMTYSKPVTFTRQEGVRLDSRSLKPFTLSREQQEALEIVLEGKDNVFLTGSAGKPCERSFFLFVYLLFDLVENGQKCTMSGIIERLAPFSNII</sequence>
<protein>
    <submittedName>
        <fullName evidence="1">Uncharacterized protein</fullName>
    </submittedName>
</protein>
<accession>A0A433QRY5</accession>
<gene>
    <name evidence="1" type="ORF">BC938DRAFT_475127</name>
</gene>
<dbReference type="Proteomes" id="UP000274822">
    <property type="component" value="Unassembled WGS sequence"/>
</dbReference>
<proteinExistence type="predicted"/>
<comment type="caution">
    <text evidence="1">The sequence shown here is derived from an EMBL/GenBank/DDBJ whole genome shotgun (WGS) entry which is preliminary data.</text>
</comment>
<keyword evidence="2" id="KW-1185">Reference proteome</keyword>
<reference evidence="1 2" key="1">
    <citation type="journal article" date="2018" name="New Phytol.">
        <title>Phylogenomics of Endogonaceae and evolution of mycorrhizas within Mucoromycota.</title>
        <authorList>
            <person name="Chang Y."/>
            <person name="Desiro A."/>
            <person name="Na H."/>
            <person name="Sandor L."/>
            <person name="Lipzen A."/>
            <person name="Clum A."/>
            <person name="Barry K."/>
            <person name="Grigoriev I.V."/>
            <person name="Martin F.M."/>
            <person name="Stajich J.E."/>
            <person name="Smith M.E."/>
            <person name="Bonito G."/>
            <person name="Spatafora J.W."/>
        </authorList>
    </citation>
    <scope>NUCLEOTIDE SEQUENCE [LARGE SCALE GENOMIC DNA]</scope>
    <source>
        <strain evidence="1 2">AD002</strain>
    </source>
</reference>
<dbReference type="AlphaFoldDB" id="A0A433QRY5"/>